<name>A0A0K9NH27_ZOSMR</name>
<dbReference type="Proteomes" id="UP000036987">
    <property type="component" value="Unassembled WGS sequence"/>
</dbReference>
<accession>A0A0K9NH27</accession>
<organism evidence="1 2">
    <name type="scientific">Zostera marina</name>
    <name type="common">Eelgrass</name>
    <dbReference type="NCBI Taxonomy" id="29655"/>
    <lineage>
        <taxon>Eukaryota</taxon>
        <taxon>Viridiplantae</taxon>
        <taxon>Streptophyta</taxon>
        <taxon>Embryophyta</taxon>
        <taxon>Tracheophyta</taxon>
        <taxon>Spermatophyta</taxon>
        <taxon>Magnoliopsida</taxon>
        <taxon>Liliopsida</taxon>
        <taxon>Zosteraceae</taxon>
        <taxon>Zostera</taxon>
    </lineage>
</organism>
<dbReference type="EMBL" id="LFYR01002228">
    <property type="protein sequence ID" value="KMZ56054.1"/>
    <property type="molecule type" value="Genomic_DNA"/>
</dbReference>
<reference evidence="2" key="1">
    <citation type="journal article" date="2016" name="Nature">
        <title>The genome of the seagrass Zostera marina reveals angiosperm adaptation to the sea.</title>
        <authorList>
            <person name="Olsen J.L."/>
            <person name="Rouze P."/>
            <person name="Verhelst B."/>
            <person name="Lin Y.-C."/>
            <person name="Bayer T."/>
            <person name="Collen J."/>
            <person name="Dattolo E."/>
            <person name="De Paoli E."/>
            <person name="Dittami S."/>
            <person name="Maumus F."/>
            <person name="Michel G."/>
            <person name="Kersting A."/>
            <person name="Lauritano C."/>
            <person name="Lohaus R."/>
            <person name="Toepel M."/>
            <person name="Tonon T."/>
            <person name="Vanneste K."/>
            <person name="Amirebrahimi M."/>
            <person name="Brakel J."/>
            <person name="Bostroem C."/>
            <person name="Chovatia M."/>
            <person name="Grimwood J."/>
            <person name="Jenkins J.W."/>
            <person name="Jueterbock A."/>
            <person name="Mraz A."/>
            <person name="Stam W.T."/>
            <person name="Tice H."/>
            <person name="Bornberg-Bauer E."/>
            <person name="Green P.J."/>
            <person name="Pearson G.A."/>
            <person name="Procaccini G."/>
            <person name="Duarte C.M."/>
            <person name="Schmutz J."/>
            <person name="Reusch T.B.H."/>
            <person name="Van de Peer Y."/>
        </authorList>
    </citation>
    <scope>NUCLEOTIDE SEQUENCE [LARGE SCALE GENOMIC DNA]</scope>
    <source>
        <strain evidence="2">cv. Finnish</strain>
    </source>
</reference>
<evidence type="ECO:0000313" key="2">
    <source>
        <dbReference type="Proteomes" id="UP000036987"/>
    </source>
</evidence>
<comment type="caution">
    <text evidence="1">The sequence shown here is derived from an EMBL/GenBank/DDBJ whole genome shotgun (WGS) entry which is preliminary data.</text>
</comment>
<proteinExistence type="predicted"/>
<sequence length="30" mass="3349">MTNYLAQFQAIKNASDRIVVAVQLLLEALD</sequence>
<gene>
    <name evidence="1" type="ORF">ZOSMA_9G01580</name>
</gene>
<keyword evidence="2" id="KW-1185">Reference proteome</keyword>
<protein>
    <submittedName>
        <fullName evidence="1">Uncharacterized protein</fullName>
    </submittedName>
</protein>
<evidence type="ECO:0000313" key="1">
    <source>
        <dbReference type="EMBL" id="KMZ56054.1"/>
    </source>
</evidence>
<dbReference type="AlphaFoldDB" id="A0A0K9NH27"/>